<feature type="region of interest" description="Disordered" evidence="1">
    <location>
        <begin position="545"/>
        <end position="574"/>
    </location>
</feature>
<dbReference type="InterPro" id="IPR001849">
    <property type="entry name" value="PH_domain"/>
</dbReference>
<evidence type="ECO:0000259" key="2">
    <source>
        <dbReference type="SMART" id="SM00233"/>
    </source>
</evidence>
<evidence type="ECO:0000313" key="4">
    <source>
        <dbReference type="WBParaSite" id="TREG1_78660.1"/>
    </source>
</evidence>
<dbReference type="InterPro" id="IPR011993">
    <property type="entry name" value="PH-like_dom_sf"/>
</dbReference>
<accession>A0AA85KF02</accession>
<organism evidence="3 4">
    <name type="scientific">Trichobilharzia regenti</name>
    <name type="common">Nasal bird schistosome</name>
    <dbReference type="NCBI Taxonomy" id="157069"/>
    <lineage>
        <taxon>Eukaryota</taxon>
        <taxon>Metazoa</taxon>
        <taxon>Spiralia</taxon>
        <taxon>Lophotrochozoa</taxon>
        <taxon>Platyhelminthes</taxon>
        <taxon>Trematoda</taxon>
        <taxon>Digenea</taxon>
        <taxon>Strigeidida</taxon>
        <taxon>Schistosomatoidea</taxon>
        <taxon>Schistosomatidae</taxon>
        <taxon>Trichobilharzia</taxon>
    </lineage>
</organism>
<feature type="compositionally biased region" description="Polar residues" evidence="1">
    <location>
        <begin position="509"/>
        <end position="520"/>
    </location>
</feature>
<feature type="region of interest" description="Disordered" evidence="1">
    <location>
        <begin position="884"/>
        <end position="991"/>
    </location>
</feature>
<protein>
    <recommendedName>
        <fullName evidence="2">PH domain-containing protein</fullName>
    </recommendedName>
</protein>
<feature type="compositionally biased region" description="Basic and acidic residues" evidence="1">
    <location>
        <begin position="925"/>
        <end position="935"/>
    </location>
</feature>
<feature type="compositionally biased region" description="Polar residues" evidence="1">
    <location>
        <begin position="546"/>
        <end position="558"/>
    </location>
</feature>
<reference evidence="3" key="1">
    <citation type="submission" date="2022-06" db="EMBL/GenBank/DDBJ databases">
        <authorList>
            <person name="Berger JAMES D."/>
            <person name="Berger JAMES D."/>
        </authorList>
    </citation>
    <scope>NUCLEOTIDE SEQUENCE [LARGE SCALE GENOMIC DNA]</scope>
</reference>
<evidence type="ECO:0000256" key="1">
    <source>
        <dbReference type="SAM" id="MobiDB-lite"/>
    </source>
</evidence>
<feature type="compositionally biased region" description="Polar residues" evidence="1">
    <location>
        <begin position="476"/>
        <end position="490"/>
    </location>
</feature>
<feature type="region of interest" description="Disordered" evidence="1">
    <location>
        <begin position="472"/>
        <end position="520"/>
    </location>
</feature>
<feature type="compositionally biased region" description="Polar residues" evidence="1">
    <location>
        <begin position="936"/>
        <end position="952"/>
    </location>
</feature>
<feature type="compositionally biased region" description="Low complexity" evidence="1">
    <location>
        <begin position="913"/>
        <end position="924"/>
    </location>
</feature>
<dbReference type="SMART" id="SM00233">
    <property type="entry name" value="PH"/>
    <property type="match status" value="1"/>
</dbReference>
<feature type="domain" description="PH" evidence="2">
    <location>
        <begin position="4"/>
        <end position="102"/>
    </location>
</feature>
<dbReference type="WBParaSite" id="TREG1_78660.1">
    <property type="protein sequence ID" value="TREG1_78660.1"/>
    <property type="gene ID" value="TREG1_78660"/>
</dbReference>
<feature type="compositionally biased region" description="Basic and acidic residues" evidence="1">
    <location>
        <begin position="884"/>
        <end position="898"/>
    </location>
</feature>
<keyword evidence="3" id="KW-1185">Reference proteome</keyword>
<feature type="compositionally biased region" description="Low complexity" evidence="1">
    <location>
        <begin position="973"/>
        <end position="988"/>
    </location>
</feature>
<sequence length="1069" mass="123820">MDLVLIHGFVFQLQRHKQKSYILKRWAYVKSDSLFIFPDHTNRNSCLKIFLRHSDVSISYPDDDTPWITITEHPGAVYYLKPETGNSFQNWLTAIHKASKSYEGYSVNHGQEYEQHYANKRSQASTGQNVLTSIGYQEKRKSNQPDDNYFNTYPINENLRMNDAYDKNIKYANGRSLNQGSQFKFTSDEAKPPPRPPRNPHTLQTVKEHASMRDDEIVETKPLANVKHRYPVTGLAKRMSIAASDLLGKSRDDLILLLLQLNREKANLKRWYEYFTYQIDQIKLIKGNTREARTDIAAIQTELNDVTGQLELSEPLIKFLDNMIRMGDVYAGDDVLFASEYRKHLLPSHEIVPSKPSLEFARDVEEREVARVLNNSMRQVHRSESLSDGTTAAAAGYSSSSGKPVSPLPSITDMDMSDPIIPKLDNMPEPDEIRLQRRQLEKELDNLEKLCAPHQLIHNNLRSTQKAMRQVDKGTKLSSEQPNKFTSKAPSASLLRRLHPDGGYYRQPKSANSSLRRKTFNNTDEYNDDIYDYMYKRPSTGFEHYPQSSFRHLRNNSTHSSHDRDRRHSHRRENYLLDDEGDEDAIKKFQSIPDDLNLLPRDSLFMQSKIKPLQDERHKPLNSSNPTDLINKSSVRSPKTFYNQGILSPTINNNNFKRKSFELPSRYDNHNDGEVVNDRLRRMPFREFSWNEIRNSNEWRYNNNDLSRQKRFNGKFDGDLEDDLREYSNFIQSKQKAFTSQQKSFPSYDSNELNRNIQQRFDHLLEDIDFPSVPGQLDRDVSYEDRLSRRKHNRDQLEENRVYNDARVARSRQPITVVDSYSWKPSSSSLSTRGQYPDTVYANISQSYSGSTLQRSDILTDVNQPVDRSGNRSDYCSVYNSKKDTISSRRSSISEHNRIQPIRRHLLPYTNTDSSKYKSSVGSDSPRHAYQDHENLNSTGSLESVFTTQDPNTIEERWLSTPKSSPRKDVNKSSDNSNSNTNNNNKTPTENEDIVIMLRNKEDKINSLRNVLLRQSLTDSPVYNPKDDRMVDLDQTIEKNTAVAERFRLITVKEQLAKEAAVTVAPLWK</sequence>
<dbReference type="AlphaFoldDB" id="A0AA85KF02"/>
<reference evidence="4" key="2">
    <citation type="submission" date="2023-11" db="UniProtKB">
        <authorList>
            <consortium name="WormBaseParasite"/>
        </authorList>
    </citation>
    <scope>IDENTIFICATION</scope>
</reference>
<evidence type="ECO:0000313" key="3">
    <source>
        <dbReference type="Proteomes" id="UP000050795"/>
    </source>
</evidence>
<feature type="region of interest" description="Disordered" evidence="1">
    <location>
        <begin position="380"/>
        <end position="408"/>
    </location>
</feature>
<dbReference type="SUPFAM" id="SSF50729">
    <property type="entry name" value="PH domain-like"/>
    <property type="match status" value="1"/>
</dbReference>
<proteinExistence type="predicted"/>
<name>A0AA85KF02_TRIRE</name>
<dbReference type="Proteomes" id="UP000050795">
    <property type="component" value="Unassembled WGS sequence"/>
</dbReference>
<feature type="compositionally biased region" description="Low complexity" evidence="1">
    <location>
        <begin position="389"/>
        <end position="402"/>
    </location>
</feature>
<dbReference type="Gene3D" id="2.30.29.30">
    <property type="entry name" value="Pleckstrin-homology domain (PH domain)/Phosphotyrosine-binding domain (PTB)"/>
    <property type="match status" value="1"/>
</dbReference>